<dbReference type="InterPro" id="IPR019826">
    <property type="entry name" value="Carboxylesterase_B_AS"/>
</dbReference>
<dbReference type="Proteomes" id="UP001652582">
    <property type="component" value="Chromosome 4"/>
</dbReference>
<evidence type="ECO:0000256" key="2">
    <source>
        <dbReference type="ARBA" id="ARBA00022487"/>
    </source>
</evidence>
<keyword evidence="3 6" id="KW-0378">Hydrolase</keyword>
<evidence type="ECO:0000313" key="8">
    <source>
        <dbReference type="Proteomes" id="UP001652582"/>
    </source>
</evidence>
<keyword evidence="8" id="KW-1185">Reference proteome</keyword>
<dbReference type="GO" id="GO:0052689">
    <property type="term" value="F:carboxylic ester hydrolase activity"/>
    <property type="evidence" value="ECO:0007669"/>
    <property type="project" value="UniProtKB-KW"/>
</dbReference>
<evidence type="ECO:0000256" key="3">
    <source>
        <dbReference type="ARBA" id="ARBA00022801"/>
    </source>
</evidence>
<dbReference type="Pfam" id="PF00135">
    <property type="entry name" value="COesterase"/>
    <property type="match status" value="1"/>
</dbReference>
<dbReference type="InterPro" id="IPR050309">
    <property type="entry name" value="Type-B_Carboxylest/Lipase"/>
</dbReference>
<name>A0A6J1PB15_BICAN</name>
<dbReference type="PROSITE" id="PS00122">
    <property type="entry name" value="CARBOXYLESTERASE_B_1"/>
    <property type="match status" value="1"/>
</dbReference>
<dbReference type="PANTHER" id="PTHR11559">
    <property type="entry name" value="CARBOXYLESTERASE"/>
    <property type="match status" value="1"/>
</dbReference>
<comment type="similarity">
    <text evidence="1 6">Belongs to the type-B carboxylesterase/lipase family.</text>
</comment>
<dbReference type="RefSeq" id="XP_023955057.2">
    <property type="nucleotide sequence ID" value="XM_024099289.2"/>
</dbReference>
<evidence type="ECO:0000313" key="9">
    <source>
        <dbReference type="RefSeq" id="XP_023955057.2"/>
    </source>
</evidence>
<dbReference type="Gene3D" id="3.40.50.1820">
    <property type="entry name" value="alpha/beta hydrolase"/>
    <property type="match status" value="1"/>
</dbReference>
<evidence type="ECO:0000259" key="7">
    <source>
        <dbReference type="Pfam" id="PF00135"/>
    </source>
</evidence>
<dbReference type="SUPFAM" id="SSF53474">
    <property type="entry name" value="alpha/beta-Hydrolases"/>
    <property type="match status" value="1"/>
</dbReference>
<dbReference type="OrthoDB" id="3200163at2759"/>
<accession>A0A6J1PB15</accession>
<dbReference type="AlphaFoldDB" id="A0A6J1PB15"/>
<gene>
    <name evidence="9" type="primary">LOC112058445</name>
</gene>
<keyword evidence="5" id="KW-0325">Glycoprotein</keyword>
<dbReference type="InterPro" id="IPR029058">
    <property type="entry name" value="AB_hydrolase_fold"/>
</dbReference>
<evidence type="ECO:0000256" key="4">
    <source>
        <dbReference type="ARBA" id="ARBA00023157"/>
    </source>
</evidence>
<evidence type="ECO:0000256" key="6">
    <source>
        <dbReference type="RuleBase" id="RU361235"/>
    </source>
</evidence>
<keyword evidence="2" id="KW-0719">Serine esterase</keyword>
<feature type="signal peptide" evidence="6">
    <location>
        <begin position="1"/>
        <end position="18"/>
    </location>
</feature>
<dbReference type="EC" id="3.1.1.-" evidence="6"/>
<dbReference type="KEGG" id="bany:112058445"/>
<keyword evidence="6" id="KW-0732">Signal</keyword>
<protein>
    <recommendedName>
        <fullName evidence="6">Carboxylic ester hydrolase</fullName>
        <ecNumber evidence="6">3.1.1.-</ecNumber>
    </recommendedName>
</protein>
<evidence type="ECO:0000256" key="1">
    <source>
        <dbReference type="ARBA" id="ARBA00005964"/>
    </source>
</evidence>
<reference evidence="9" key="1">
    <citation type="submission" date="2025-08" db="UniProtKB">
        <authorList>
            <consortium name="RefSeq"/>
        </authorList>
    </citation>
    <scope>IDENTIFICATION</scope>
</reference>
<dbReference type="InterPro" id="IPR002018">
    <property type="entry name" value="CarbesteraseB"/>
</dbReference>
<feature type="domain" description="Carboxylesterase type B" evidence="7">
    <location>
        <begin position="25"/>
        <end position="534"/>
    </location>
</feature>
<organism evidence="8 9">
    <name type="scientific">Bicyclus anynana</name>
    <name type="common">Squinting bush brown butterfly</name>
    <dbReference type="NCBI Taxonomy" id="110368"/>
    <lineage>
        <taxon>Eukaryota</taxon>
        <taxon>Metazoa</taxon>
        <taxon>Ecdysozoa</taxon>
        <taxon>Arthropoda</taxon>
        <taxon>Hexapoda</taxon>
        <taxon>Insecta</taxon>
        <taxon>Pterygota</taxon>
        <taxon>Neoptera</taxon>
        <taxon>Endopterygota</taxon>
        <taxon>Lepidoptera</taxon>
        <taxon>Glossata</taxon>
        <taxon>Ditrysia</taxon>
        <taxon>Papilionoidea</taxon>
        <taxon>Nymphalidae</taxon>
        <taxon>Satyrinae</taxon>
        <taxon>Satyrini</taxon>
        <taxon>Mycalesina</taxon>
        <taxon>Bicyclus</taxon>
    </lineage>
</organism>
<keyword evidence="4" id="KW-1015">Disulfide bond</keyword>
<feature type="chain" id="PRO_5044953401" description="Carboxylic ester hydrolase" evidence="6">
    <location>
        <begin position="19"/>
        <end position="556"/>
    </location>
</feature>
<dbReference type="GeneID" id="112058445"/>
<evidence type="ECO:0000256" key="5">
    <source>
        <dbReference type="ARBA" id="ARBA00023180"/>
    </source>
</evidence>
<proteinExistence type="inferred from homology"/>
<sequence>MCRFLCVVLALLWCQGDAFSSGHESRLVELAQGPVKGYKDKEFDIYTFYDIPYATAPTGLDRFKGPLPPPTWSEVFEAVDKVTICPQTDLMGWLPNVKTMQEDCLTASVYVPDTVQKHLPVVVYVHGGAYVMGWGNMVTPKNFVNSKKVIAVTFNYRVGAHGFLCLGTNDVPGNAGMKDQVALLRWVQKNIAKFRGDPNDVTIAGYSAGSASVDLLMISKTTDNLFKRVIPDSGANTAAFSVQIDPIQNAKEYAKLLTSKKFDNLVDLERFFKTIPYDQLNSGNTGFRPDSSFVMTPCVERDLGQEVFLDDSPVNILKSGDYKKVPMLYGFCDMEGFIRLLNFNTWKDLMNKKFSDFLPADLKFKSEIEKEQVAERVKRFYFGDKAISEETVLAYVDYFSDVLFTYSILRSVKLQVEAGNDQIYLYEYSYYDDETIPVPYTNNIRGANHCTQCVIVLDGWKGYINRTSGTDEFKTHVKNMRTIWLNFMTTGKPVPEDSEFPKWPPVGANRSPHMSLGKTIELRGTPRKERTELWDDIYEKYYAYPMPPTSQTHVEL</sequence>